<protein>
    <submittedName>
        <fullName evidence="1">Uncharacterized protein</fullName>
    </submittedName>
</protein>
<organism evidence="1 2">
    <name type="scientific">Avena sativa</name>
    <name type="common">Oat</name>
    <dbReference type="NCBI Taxonomy" id="4498"/>
    <lineage>
        <taxon>Eukaryota</taxon>
        <taxon>Viridiplantae</taxon>
        <taxon>Streptophyta</taxon>
        <taxon>Embryophyta</taxon>
        <taxon>Tracheophyta</taxon>
        <taxon>Spermatophyta</taxon>
        <taxon>Magnoliopsida</taxon>
        <taxon>Liliopsida</taxon>
        <taxon>Poales</taxon>
        <taxon>Poaceae</taxon>
        <taxon>BOP clade</taxon>
        <taxon>Pooideae</taxon>
        <taxon>Poodae</taxon>
        <taxon>Poeae</taxon>
        <taxon>Poeae Chloroplast Group 1 (Aveneae type)</taxon>
        <taxon>Aveninae</taxon>
        <taxon>Avena</taxon>
    </lineage>
</organism>
<accession>A0ACD5WGH0</accession>
<dbReference type="EnsemblPlants" id="AVESA.00010b.r2.4AG0621290.1">
    <property type="protein sequence ID" value="AVESA.00010b.r2.4AG0621290.1.CDS"/>
    <property type="gene ID" value="AVESA.00010b.r2.4AG0621290"/>
</dbReference>
<sequence>MDMGNTYLNKEVRLVRHRSQSESHLRAMSRSLQLPLLLLLAAGIIVSGASNVTDGPHSCGGELVPYPFGVDDDGNGDFRKRFGVLCGQDAVPTIGNNVTSFRLSNFSVETAEVRVWLPVTWQCYNDSSDVIDYEQLPLQINNHSVYRISHTKNDIIVLGCNTLGYLGSTLAEDDDDSDPYYSQFSGCLSYCDNSQSAVSGACTGVGCCRADIPPDLVDNALFFEYSGSFNHSYVVDFSPCDYAFLVEKGNYTFHVADLNMHLRHTPKRRRLMPVMLDWAIGRDDNLTCKDARKKTKEGYACKSSNSLCLNSTNGPGYICKCRKGYEGNPYMIDGCTDINECERLGHHYYCKGECKNKQGSYECTCPKQTRSDDPYKEDCTPDIPPIAKIIIGVIGGLFIIVIMVFIWLLIREKRKMREHFLRNGGPTLAKLNNIRLFTKEDLKKIRKTNNIIGSGGFGKVYKGHIEDINQLVAVKEPIKGNSTDKDQFVNEISIQSRVIHKNIVKLVGCCLEVDVPILVYEFVPNGSLHDILHGSRRMPLDIGLRLQIAAESAEGLAYMHSKTNTNILHGDVKPANILLNNEFIPKISDFGISRLIAKDKQHTGHVIGDMRYMDPVFLQTGLLTNKSDVYSFGVVLLELITRRKAWHSDKSSLLKNFLEAYTKDRSVVELVDKELVEVDREIIDNLAGMIMQCINLDVNQRPEMTDVEELLRDMVKRYHTK</sequence>
<name>A0ACD5WGH0_AVESA</name>
<reference evidence="1" key="1">
    <citation type="submission" date="2021-05" db="EMBL/GenBank/DDBJ databases">
        <authorList>
            <person name="Scholz U."/>
            <person name="Mascher M."/>
            <person name="Fiebig A."/>
        </authorList>
    </citation>
    <scope>NUCLEOTIDE SEQUENCE [LARGE SCALE GENOMIC DNA]</scope>
</reference>
<keyword evidence="2" id="KW-1185">Reference proteome</keyword>
<evidence type="ECO:0000313" key="1">
    <source>
        <dbReference type="EnsemblPlants" id="AVESA.00010b.r2.4AG0621290.1.CDS"/>
    </source>
</evidence>
<reference evidence="1" key="2">
    <citation type="submission" date="2025-09" db="UniProtKB">
        <authorList>
            <consortium name="EnsemblPlants"/>
        </authorList>
    </citation>
    <scope>IDENTIFICATION</scope>
</reference>
<evidence type="ECO:0000313" key="2">
    <source>
        <dbReference type="Proteomes" id="UP001732700"/>
    </source>
</evidence>
<dbReference type="Proteomes" id="UP001732700">
    <property type="component" value="Chromosome 4A"/>
</dbReference>
<proteinExistence type="predicted"/>